<name>A0A8T1RV92_CHESE</name>
<dbReference type="OrthoDB" id="61870at2759"/>
<evidence type="ECO:0000313" key="3">
    <source>
        <dbReference type="EMBL" id="KAG6920497.1"/>
    </source>
</evidence>
<dbReference type="PROSITE" id="PS51186">
    <property type="entry name" value="GNAT"/>
    <property type="match status" value="1"/>
</dbReference>
<keyword evidence="1" id="KW-0012">Acyltransferase</keyword>
<accession>A0A8T1RV92</accession>
<protein>
    <recommendedName>
        <fullName evidence="1">Glycine N-acyltransferase-like protein</fullName>
        <ecNumber evidence="1">2.3.1.-</ecNumber>
    </recommendedName>
</protein>
<organism evidence="3 4">
    <name type="scientific">Chelydra serpentina</name>
    <name type="common">Snapping turtle</name>
    <name type="synonym">Testudo serpentina</name>
    <dbReference type="NCBI Taxonomy" id="8475"/>
    <lineage>
        <taxon>Eukaryota</taxon>
        <taxon>Metazoa</taxon>
        <taxon>Chordata</taxon>
        <taxon>Craniata</taxon>
        <taxon>Vertebrata</taxon>
        <taxon>Euteleostomi</taxon>
        <taxon>Archelosauria</taxon>
        <taxon>Testudinata</taxon>
        <taxon>Testudines</taxon>
        <taxon>Cryptodira</taxon>
        <taxon>Durocryptodira</taxon>
        <taxon>Americhelydia</taxon>
        <taxon>Chelydroidea</taxon>
        <taxon>Chelydridae</taxon>
        <taxon>Chelydra</taxon>
    </lineage>
</organism>
<evidence type="ECO:0000313" key="4">
    <source>
        <dbReference type="Proteomes" id="UP000765507"/>
    </source>
</evidence>
<dbReference type="GO" id="GO:0047961">
    <property type="term" value="F:glycine N-acyltransferase activity"/>
    <property type="evidence" value="ECO:0007669"/>
    <property type="project" value="InterPro"/>
</dbReference>
<keyword evidence="4" id="KW-1185">Reference proteome</keyword>
<dbReference type="InterPro" id="IPR013653">
    <property type="entry name" value="GCN5-like_dom"/>
</dbReference>
<feature type="non-terminal residue" evidence="3">
    <location>
        <position position="91"/>
    </location>
</feature>
<proteinExistence type="inferred from homology"/>
<feature type="domain" description="N-acetyltransferase" evidence="2">
    <location>
        <begin position="1"/>
        <end position="77"/>
    </location>
</feature>
<dbReference type="EC" id="2.3.1.-" evidence="1"/>
<evidence type="ECO:0000256" key="1">
    <source>
        <dbReference type="RuleBase" id="RU368002"/>
    </source>
</evidence>
<sequence>MCHGYTLPQHRGRGYNGVLNNLLAKQLHALGYPSYSHVALDNYPMQRLQERQGFQLQPALCHYILHNAALHRTPTLTSSPAPGTASRLSPQ</sequence>
<dbReference type="AlphaFoldDB" id="A0A8T1RV92"/>
<dbReference type="EMBL" id="JAHGAV010006551">
    <property type="protein sequence ID" value="KAG6920497.1"/>
    <property type="molecule type" value="Genomic_DNA"/>
</dbReference>
<comment type="similarity">
    <text evidence="1">Belongs to the glycine N-acyltransferase family.</text>
</comment>
<comment type="caution">
    <text evidence="3">The sequence shown here is derived from an EMBL/GenBank/DDBJ whole genome shotgun (WGS) entry which is preliminary data.</text>
</comment>
<gene>
    <name evidence="3" type="ORF">G0U57_018187</name>
</gene>
<dbReference type="PANTHER" id="PTHR15298:SF1">
    <property type="entry name" value="GLYCINE N-ACYLTRANSFERASE-LIKE PROTEIN"/>
    <property type="match status" value="1"/>
</dbReference>
<dbReference type="Gene3D" id="3.40.630.30">
    <property type="match status" value="1"/>
</dbReference>
<reference evidence="3 4" key="1">
    <citation type="journal article" date="2020" name="G3 (Bethesda)">
        <title>Draft Genome of the Common Snapping Turtle, Chelydra serpentina, a Model for Phenotypic Plasticity in Reptiles.</title>
        <authorList>
            <person name="Das D."/>
            <person name="Singh S.K."/>
            <person name="Bierstedt J."/>
            <person name="Erickson A."/>
            <person name="Galli G.L.J."/>
            <person name="Crossley D.A. 2nd"/>
            <person name="Rhen T."/>
        </authorList>
    </citation>
    <scope>NUCLEOTIDE SEQUENCE [LARGE SCALE GENOMIC DNA]</scope>
    <source>
        <strain evidence="3">KW</strain>
    </source>
</reference>
<evidence type="ECO:0000259" key="2">
    <source>
        <dbReference type="PROSITE" id="PS51186"/>
    </source>
</evidence>
<dbReference type="Proteomes" id="UP000765507">
    <property type="component" value="Unassembled WGS sequence"/>
</dbReference>
<dbReference type="PANTHER" id="PTHR15298">
    <property type="entry name" value="L-COA N-ACYLTRANSFERASE-RELATED"/>
    <property type="match status" value="1"/>
</dbReference>
<dbReference type="Pfam" id="PF08445">
    <property type="entry name" value="FR47"/>
    <property type="match status" value="1"/>
</dbReference>
<dbReference type="InterPro" id="IPR016181">
    <property type="entry name" value="Acyl_CoA_acyltransferase"/>
</dbReference>
<dbReference type="InterPro" id="IPR000182">
    <property type="entry name" value="GNAT_dom"/>
</dbReference>
<dbReference type="InterPro" id="IPR010313">
    <property type="entry name" value="Glycine_N-acyltransferase"/>
</dbReference>
<dbReference type="GO" id="GO:0005739">
    <property type="term" value="C:mitochondrion"/>
    <property type="evidence" value="ECO:0007669"/>
    <property type="project" value="InterPro"/>
</dbReference>
<keyword evidence="1" id="KW-0808">Transferase</keyword>
<dbReference type="SUPFAM" id="SSF55729">
    <property type="entry name" value="Acyl-CoA N-acyltransferases (Nat)"/>
    <property type="match status" value="1"/>
</dbReference>